<protein>
    <submittedName>
        <fullName evidence="4">Esterase</fullName>
    </submittedName>
</protein>
<dbReference type="InterPro" id="IPR010126">
    <property type="entry name" value="Esterase_phb"/>
</dbReference>
<dbReference type="PANTHER" id="PTHR43037:SF5">
    <property type="entry name" value="FERULOYL ESTERASE"/>
    <property type="match status" value="1"/>
</dbReference>
<organism evidence="4 5">
    <name type="scientific">Roseburia intestinalis</name>
    <dbReference type="NCBI Taxonomy" id="166486"/>
    <lineage>
        <taxon>Bacteria</taxon>
        <taxon>Bacillati</taxon>
        <taxon>Bacillota</taxon>
        <taxon>Clostridia</taxon>
        <taxon>Lachnospirales</taxon>
        <taxon>Lachnospiraceae</taxon>
        <taxon>Roseburia</taxon>
    </lineage>
</organism>
<keyword evidence="2" id="KW-0378">Hydrolase</keyword>
<dbReference type="InterPro" id="IPR050955">
    <property type="entry name" value="Plant_Biomass_Hydrol_Est"/>
</dbReference>
<keyword evidence="1" id="KW-0732">Signal</keyword>
<dbReference type="PANTHER" id="PTHR43037">
    <property type="entry name" value="UNNAMED PRODUCT-RELATED"/>
    <property type="match status" value="1"/>
</dbReference>
<evidence type="ECO:0000313" key="4">
    <source>
        <dbReference type="EMBL" id="RHA67467.1"/>
    </source>
</evidence>
<gene>
    <name evidence="4" type="ORF">DW927_09105</name>
    <name evidence="3" type="ORF">GMD50_12520</name>
</gene>
<evidence type="ECO:0000313" key="3">
    <source>
        <dbReference type="EMBL" id="MTR85862.1"/>
    </source>
</evidence>
<dbReference type="Proteomes" id="UP000478483">
    <property type="component" value="Unassembled WGS sequence"/>
</dbReference>
<evidence type="ECO:0000313" key="5">
    <source>
        <dbReference type="Proteomes" id="UP000284465"/>
    </source>
</evidence>
<name>A0A1Q6SKJ4_9FIRM</name>
<dbReference type="SUPFAM" id="SSF53474">
    <property type="entry name" value="alpha/beta-Hydrolases"/>
    <property type="match status" value="2"/>
</dbReference>
<dbReference type="Pfam" id="PF10503">
    <property type="entry name" value="Esterase_PHB"/>
    <property type="match status" value="1"/>
</dbReference>
<dbReference type="GeneID" id="61435319"/>
<proteinExistence type="predicted"/>
<dbReference type="Proteomes" id="UP000284465">
    <property type="component" value="Unassembled WGS sequence"/>
</dbReference>
<reference evidence="4 5" key="1">
    <citation type="submission" date="2018-08" db="EMBL/GenBank/DDBJ databases">
        <title>A genome reference for cultivated species of the human gut microbiota.</title>
        <authorList>
            <person name="Zou Y."/>
            <person name="Xue W."/>
            <person name="Luo G."/>
        </authorList>
    </citation>
    <scope>NUCLEOTIDE SEQUENCE [LARGE SCALE GENOMIC DNA]</scope>
    <source>
        <strain evidence="4 5">AM43-11</strain>
    </source>
</reference>
<evidence type="ECO:0000313" key="6">
    <source>
        <dbReference type="Proteomes" id="UP000478483"/>
    </source>
</evidence>
<reference evidence="3 6" key="2">
    <citation type="journal article" date="2019" name="Nat. Med.">
        <title>A library of human gut bacterial isolates paired with longitudinal multiomics data enables mechanistic microbiome research.</title>
        <authorList>
            <person name="Poyet M."/>
            <person name="Groussin M."/>
            <person name="Gibbons S.M."/>
            <person name="Avila-Pacheco J."/>
            <person name="Jiang X."/>
            <person name="Kearney S.M."/>
            <person name="Perrotta A.R."/>
            <person name="Berdy B."/>
            <person name="Zhao S."/>
            <person name="Lieberman T.D."/>
            <person name="Swanson P.K."/>
            <person name="Smith M."/>
            <person name="Roesemann S."/>
            <person name="Alexander J.E."/>
            <person name="Rich S.A."/>
            <person name="Livny J."/>
            <person name="Vlamakis H."/>
            <person name="Clish C."/>
            <person name="Bullock K."/>
            <person name="Deik A."/>
            <person name="Scott J."/>
            <person name="Pierce K.A."/>
            <person name="Xavier R.J."/>
            <person name="Alm E.J."/>
        </authorList>
    </citation>
    <scope>NUCLEOTIDE SEQUENCE [LARGE SCALE GENOMIC DNA]</scope>
    <source>
        <strain evidence="3 6">BIOML-A1</strain>
    </source>
</reference>
<evidence type="ECO:0000256" key="1">
    <source>
        <dbReference type="ARBA" id="ARBA00022729"/>
    </source>
</evidence>
<dbReference type="Gene3D" id="3.40.50.1820">
    <property type="entry name" value="alpha/beta hydrolase"/>
    <property type="match status" value="2"/>
</dbReference>
<comment type="caution">
    <text evidence="4">The sequence shown here is derived from an EMBL/GenBank/DDBJ whole genome shotgun (WGS) entry which is preliminary data.</text>
</comment>
<dbReference type="GO" id="GO:0016787">
    <property type="term" value="F:hydrolase activity"/>
    <property type="evidence" value="ECO:0007669"/>
    <property type="project" value="UniProtKB-KW"/>
</dbReference>
<sequence>MGLVYKKLEKIGRSMYLYFPEQERRTAFKRCSITILRDGEDEASVRYFLDELGMQKLAEEQEIILSFPNPENGRWNYDFSGETDDLTAFHDFQDAMTKEDDKPLATRPNGIPTYEAMLSVWHPMNDTRYLVGTGSGAHMVCTLAACVAENIAAIFAVGGRLCEEARYQAVNAAVPAFLVDSDRKTQNYFNVVNETEWKETADQITVTRNKRNPSQCVMNSENMQLSKELVNRVWEELFSVTRRTNTSVYGDVEPKPDMKKAGFELYLDDDRLEEKVKVKHTWFVHVPSGVKDGTSGRVPLMLFFHGGSDNPEEAAQMSRFHELGEKEGFITVYPWGTDRTQWNSFLAPDGADDIGYTVALIQYMKEHYPVDPERVYLSGFSNGAGQAQAVAMLHPELIAAICHIDSNWPGIRNGASELTEQDKYLFGLAMEKKKEYDYRMPVWYTYGSREISYPIYYHCSQQHQYDFWKAYNHIRIEETPDLSKPDPSGCGVPGQIQQRIRPSARHPEHYYDVQRFYSDEEHPVNLYNLAMMHDKGHEVADKDPELGWNYVKQFRRLPDGSLKIVSNE</sequence>
<dbReference type="EMBL" id="QSFP01000008">
    <property type="protein sequence ID" value="RHA67467.1"/>
    <property type="molecule type" value="Genomic_DNA"/>
</dbReference>
<dbReference type="AlphaFoldDB" id="A0A1Q6SKJ4"/>
<dbReference type="RefSeq" id="WP_006856509.1">
    <property type="nucleotide sequence ID" value="NZ_CP097279.1"/>
</dbReference>
<dbReference type="GO" id="GO:0005576">
    <property type="term" value="C:extracellular region"/>
    <property type="evidence" value="ECO:0007669"/>
    <property type="project" value="InterPro"/>
</dbReference>
<accession>A0A1Q6SKJ4</accession>
<dbReference type="EMBL" id="WNAJ01000015">
    <property type="protein sequence ID" value="MTR85862.1"/>
    <property type="molecule type" value="Genomic_DNA"/>
</dbReference>
<evidence type="ECO:0000256" key="2">
    <source>
        <dbReference type="ARBA" id="ARBA00022801"/>
    </source>
</evidence>
<dbReference type="InterPro" id="IPR029058">
    <property type="entry name" value="AB_hydrolase_fold"/>
</dbReference>